<protein>
    <recommendedName>
        <fullName evidence="3">Peptidase M20 dimerisation domain-containing protein</fullName>
    </recommendedName>
</protein>
<dbReference type="AlphaFoldDB" id="A0A382ER94"/>
<feature type="region of interest" description="Disordered" evidence="1">
    <location>
        <begin position="1"/>
        <end position="22"/>
    </location>
</feature>
<dbReference type="Gene3D" id="3.40.630.10">
    <property type="entry name" value="Zn peptidases"/>
    <property type="match status" value="1"/>
</dbReference>
<dbReference type="GO" id="GO:0046657">
    <property type="term" value="P:folic acid catabolic process"/>
    <property type="evidence" value="ECO:0007669"/>
    <property type="project" value="TreeGrafter"/>
</dbReference>
<dbReference type="GO" id="GO:0005737">
    <property type="term" value="C:cytoplasm"/>
    <property type="evidence" value="ECO:0007669"/>
    <property type="project" value="TreeGrafter"/>
</dbReference>
<feature type="compositionally biased region" description="Acidic residues" evidence="1">
    <location>
        <begin position="7"/>
        <end position="21"/>
    </location>
</feature>
<dbReference type="GO" id="GO:0071713">
    <property type="term" value="F:para-aminobenzoyl-glutamate hydrolase activity"/>
    <property type="evidence" value="ECO:0007669"/>
    <property type="project" value="TreeGrafter"/>
</dbReference>
<dbReference type="EMBL" id="UINC01045574">
    <property type="protein sequence ID" value="SVB52493.1"/>
    <property type="molecule type" value="Genomic_DNA"/>
</dbReference>
<sequence>VTGTIEEMNDTAEEELSPEQVDEARRRVMKRVDELAEVLVEASHAIHSHPELGYEEHFAHDLLTGLISEAGLDVSGGAYGLDTAFEATAGTTGPVLAVLCEYDALPGIGHACGHNIIAA</sequence>
<feature type="non-terminal residue" evidence="2">
    <location>
        <position position="1"/>
    </location>
</feature>
<dbReference type="InterPro" id="IPR052030">
    <property type="entry name" value="Peptidase_M20/M20A_hydrolases"/>
</dbReference>
<name>A0A382ER94_9ZZZZ</name>
<gene>
    <name evidence="2" type="ORF">METZ01_LOCUS205347</name>
</gene>
<reference evidence="2" key="1">
    <citation type="submission" date="2018-05" db="EMBL/GenBank/DDBJ databases">
        <authorList>
            <person name="Lanie J.A."/>
            <person name="Ng W.-L."/>
            <person name="Kazmierczak K.M."/>
            <person name="Andrzejewski T.M."/>
            <person name="Davidsen T.M."/>
            <person name="Wayne K.J."/>
            <person name="Tettelin H."/>
            <person name="Glass J.I."/>
            <person name="Rusch D."/>
            <person name="Podicherti R."/>
            <person name="Tsui H.-C.T."/>
            <person name="Winkler M.E."/>
        </authorList>
    </citation>
    <scope>NUCLEOTIDE SEQUENCE</scope>
</reference>
<evidence type="ECO:0000313" key="2">
    <source>
        <dbReference type="EMBL" id="SVB52493.1"/>
    </source>
</evidence>
<dbReference type="SUPFAM" id="SSF53187">
    <property type="entry name" value="Zn-dependent exopeptidases"/>
    <property type="match status" value="1"/>
</dbReference>
<dbReference type="PANTHER" id="PTHR30575">
    <property type="entry name" value="PEPTIDASE M20"/>
    <property type="match status" value="1"/>
</dbReference>
<dbReference type="PANTHER" id="PTHR30575:SF0">
    <property type="entry name" value="XAA-ARG DIPEPTIDASE"/>
    <property type="match status" value="1"/>
</dbReference>
<evidence type="ECO:0000256" key="1">
    <source>
        <dbReference type="SAM" id="MobiDB-lite"/>
    </source>
</evidence>
<accession>A0A382ER94</accession>
<evidence type="ECO:0008006" key="3">
    <source>
        <dbReference type="Google" id="ProtNLM"/>
    </source>
</evidence>
<dbReference type="GO" id="GO:0016805">
    <property type="term" value="F:dipeptidase activity"/>
    <property type="evidence" value="ECO:0007669"/>
    <property type="project" value="TreeGrafter"/>
</dbReference>
<proteinExistence type="predicted"/>
<organism evidence="2">
    <name type="scientific">marine metagenome</name>
    <dbReference type="NCBI Taxonomy" id="408172"/>
    <lineage>
        <taxon>unclassified sequences</taxon>
        <taxon>metagenomes</taxon>
        <taxon>ecological metagenomes</taxon>
    </lineage>
</organism>
<feature type="non-terminal residue" evidence="2">
    <location>
        <position position="119"/>
    </location>
</feature>